<evidence type="ECO:0000256" key="1">
    <source>
        <dbReference type="SAM" id="Phobius"/>
    </source>
</evidence>
<keyword evidence="1" id="KW-0812">Transmembrane</keyword>
<evidence type="ECO:0000313" key="2">
    <source>
        <dbReference type="EMBL" id="HGK28277.1"/>
    </source>
</evidence>
<gene>
    <name evidence="2" type="ORF">ENS41_04910</name>
</gene>
<accession>A0A7C4GDT4</accession>
<reference evidence="2" key="1">
    <citation type="journal article" date="2020" name="mSystems">
        <title>Genome- and Community-Level Interaction Insights into Carbon Utilization and Element Cycling Functions of Hydrothermarchaeota in Hydrothermal Sediment.</title>
        <authorList>
            <person name="Zhou Z."/>
            <person name="Liu Y."/>
            <person name="Xu W."/>
            <person name="Pan J."/>
            <person name="Luo Z.H."/>
            <person name="Li M."/>
        </authorList>
    </citation>
    <scope>NUCLEOTIDE SEQUENCE [LARGE SCALE GENOMIC DNA]</scope>
    <source>
        <strain evidence="2">SpSt-488</strain>
    </source>
</reference>
<dbReference type="SUPFAM" id="SSF54523">
    <property type="entry name" value="Pili subunits"/>
    <property type="match status" value="1"/>
</dbReference>
<sequence length="296" mass="33991">MVEEIRPAEPSGPGRLAGLLPIVLAIWGFVCVYLLQLGIESGAHVRRREKIVRELAYFPSGKALRLVTAEYRELASDFVWLTAIDYYGRHQETDRRYEWLGHIFGILTALDERFVGAYHFGAITLAWDARKPHEAIRLLYSGMKANPLNWQLPFDAGFINYMLLRDYKTAARLFDIASRLPDAWSVVARWAPYVAAKGGDFETARRMWRDVYYSTENRRLRELVLRQLKSLKLEEGMAALQDAVDRFREETGRLPRDIVELVERGYVDEVPEEPFGGSFYIDSGLVRTTTPPGSRN</sequence>
<proteinExistence type="predicted"/>
<keyword evidence="1" id="KW-1133">Transmembrane helix</keyword>
<name>A0A7C4GDT4_UNCW3</name>
<dbReference type="EMBL" id="DSUT01000100">
    <property type="protein sequence ID" value="HGK28277.1"/>
    <property type="molecule type" value="Genomic_DNA"/>
</dbReference>
<comment type="caution">
    <text evidence="2">The sequence shown here is derived from an EMBL/GenBank/DDBJ whole genome shotgun (WGS) entry which is preliminary data.</text>
</comment>
<keyword evidence="1" id="KW-0472">Membrane</keyword>
<organism evidence="2">
    <name type="scientific">candidate division WOR-3 bacterium</name>
    <dbReference type="NCBI Taxonomy" id="2052148"/>
    <lineage>
        <taxon>Bacteria</taxon>
        <taxon>Bacteria division WOR-3</taxon>
    </lineage>
</organism>
<protein>
    <submittedName>
        <fullName evidence="2">Uncharacterized protein</fullName>
    </submittedName>
</protein>
<dbReference type="InterPro" id="IPR045584">
    <property type="entry name" value="Pilin-like"/>
</dbReference>
<dbReference type="AlphaFoldDB" id="A0A7C4GDT4"/>
<feature type="transmembrane region" description="Helical" evidence="1">
    <location>
        <begin position="16"/>
        <end position="39"/>
    </location>
</feature>